<evidence type="ECO:0000256" key="1">
    <source>
        <dbReference type="ARBA" id="ARBA00004436"/>
    </source>
</evidence>
<dbReference type="Proteomes" id="UP000829364">
    <property type="component" value="Chromosome 8"/>
</dbReference>
<keyword evidence="9" id="KW-1135">Mitochondrion nucleoid</keyword>
<comment type="subcellular location">
    <subcellularLocation>
        <location evidence="1">Mitochondrion matrix</location>
        <location evidence="1">Mitochondrion nucleoid</location>
    </subcellularLocation>
</comment>
<evidence type="ECO:0000256" key="3">
    <source>
        <dbReference type="ARBA" id="ARBA00013628"/>
    </source>
</evidence>
<protein>
    <recommendedName>
        <fullName evidence="3">Mitochondrial genome maintenance protein MGM101</fullName>
    </recommendedName>
</protein>
<keyword evidence="4" id="KW-0227">DNA damage</keyword>
<dbReference type="AlphaFoldDB" id="A0A9Q8VEY3"/>
<keyword evidence="5" id="KW-0809">Transit peptide</keyword>
<evidence type="ECO:0000256" key="5">
    <source>
        <dbReference type="ARBA" id="ARBA00022946"/>
    </source>
</evidence>
<keyword evidence="8" id="KW-0234">DNA repair</keyword>
<dbReference type="GO" id="GO:0036297">
    <property type="term" value="P:interstrand cross-link repair"/>
    <property type="evidence" value="ECO:0007669"/>
    <property type="project" value="TreeGrafter"/>
</dbReference>
<dbReference type="RefSeq" id="XP_047846272.1">
    <property type="nucleotide sequence ID" value="XM_047990265.1"/>
</dbReference>
<feature type="region of interest" description="Disordered" evidence="10">
    <location>
        <begin position="1"/>
        <end position="98"/>
    </location>
</feature>
<accession>A0A9Q8VEY3</accession>
<dbReference type="GO" id="GO:0000725">
    <property type="term" value="P:recombinational repair"/>
    <property type="evidence" value="ECO:0007669"/>
    <property type="project" value="TreeGrafter"/>
</dbReference>
<dbReference type="GO" id="GO:0003697">
    <property type="term" value="F:single-stranded DNA binding"/>
    <property type="evidence" value="ECO:0007669"/>
    <property type="project" value="InterPro"/>
</dbReference>
<evidence type="ECO:0000256" key="7">
    <source>
        <dbReference type="ARBA" id="ARBA00023128"/>
    </source>
</evidence>
<dbReference type="PANTHER" id="PTHR31404">
    <property type="entry name" value="MITOCHONDRIAL GENOME MAINTENANCE PROTEIN MGM101"/>
    <property type="match status" value="1"/>
</dbReference>
<evidence type="ECO:0000256" key="8">
    <source>
        <dbReference type="ARBA" id="ARBA00023204"/>
    </source>
</evidence>
<dbReference type="GeneID" id="72070593"/>
<feature type="compositionally biased region" description="Low complexity" evidence="10">
    <location>
        <begin position="66"/>
        <end position="94"/>
    </location>
</feature>
<keyword evidence="6" id="KW-0238">DNA-binding</keyword>
<evidence type="ECO:0000256" key="4">
    <source>
        <dbReference type="ARBA" id="ARBA00022763"/>
    </source>
</evidence>
<dbReference type="OrthoDB" id="17164at2759"/>
<dbReference type="PANTHER" id="PTHR31404:SF0">
    <property type="entry name" value="MITOCHONDRIAL GENOME MAINTENANCE PROTEIN MGM101"/>
    <property type="match status" value="1"/>
</dbReference>
<feature type="compositionally biased region" description="Polar residues" evidence="10">
    <location>
        <begin position="25"/>
        <end position="35"/>
    </location>
</feature>
<proteinExistence type="inferred from homology"/>
<evidence type="ECO:0000313" key="12">
    <source>
        <dbReference type="Proteomes" id="UP000829364"/>
    </source>
</evidence>
<sequence length="318" mass="35247">MLLPRRIAAAARPPRQLSRRARLTIGSSPLGNNRTCRPYATEAASTATQPATQQEDVAVEPPTPPQAKTQPAATTKSSKFAKPGIAAKSAPAAATDSFTSAAGRRKMALPPPHIQYEAKTIAHSMDENADAAASQKDANGAPLINWANSFHGVSFKPVSEEQFKVLMQPLDERDIEVKPDGIIYLPEIKYRRRLNEAFGPMGWGMIPKEAPVVGDSVVTREYALVADGRFVSQAQGENGFFSPEQLPSAVEGCKSNALMRCCKDLGIGSELWDPHFIRWFRKTRMEEVWVEHQVTKKKRTLWYRKGEVEVAYPYKRTR</sequence>
<evidence type="ECO:0000256" key="6">
    <source>
        <dbReference type="ARBA" id="ARBA00023125"/>
    </source>
</evidence>
<organism evidence="11 12">
    <name type="scientific">Purpureocillium takamizusanense</name>
    <dbReference type="NCBI Taxonomy" id="2060973"/>
    <lineage>
        <taxon>Eukaryota</taxon>
        <taxon>Fungi</taxon>
        <taxon>Dikarya</taxon>
        <taxon>Ascomycota</taxon>
        <taxon>Pezizomycotina</taxon>
        <taxon>Sordariomycetes</taxon>
        <taxon>Hypocreomycetidae</taxon>
        <taxon>Hypocreales</taxon>
        <taxon>Ophiocordycipitaceae</taxon>
        <taxon>Purpureocillium</taxon>
    </lineage>
</organism>
<evidence type="ECO:0000256" key="10">
    <source>
        <dbReference type="SAM" id="MobiDB-lite"/>
    </source>
</evidence>
<dbReference type="Pfam" id="PF06420">
    <property type="entry name" value="Mgm101p"/>
    <property type="match status" value="1"/>
</dbReference>
<keyword evidence="7" id="KW-0496">Mitochondrion</keyword>
<dbReference type="EMBL" id="CP086361">
    <property type="protein sequence ID" value="UNI22791.1"/>
    <property type="molecule type" value="Genomic_DNA"/>
</dbReference>
<evidence type="ECO:0000313" key="11">
    <source>
        <dbReference type="EMBL" id="UNI22791.1"/>
    </source>
</evidence>
<name>A0A9Q8VEY3_9HYPO</name>
<dbReference type="GO" id="GO:0000262">
    <property type="term" value="C:mitochondrial chromosome"/>
    <property type="evidence" value="ECO:0007669"/>
    <property type="project" value="InterPro"/>
</dbReference>
<feature type="compositionally biased region" description="Low complexity" evidence="10">
    <location>
        <begin position="1"/>
        <end position="15"/>
    </location>
</feature>
<gene>
    <name evidence="11" type="ORF">JDV02_008647</name>
</gene>
<evidence type="ECO:0000256" key="2">
    <source>
        <dbReference type="ARBA" id="ARBA00007053"/>
    </source>
</evidence>
<comment type="similarity">
    <text evidence="2">Belongs to the MGM101 family.</text>
</comment>
<reference evidence="11" key="1">
    <citation type="submission" date="2021-11" db="EMBL/GenBank/DDBJ databases">
        <title>Purpureocillium_takamizusanense_genome.</title>
        <authorList>
            <person name="Nguyen N.-H."/>
        </authorList>
    </citation>
    <scope>NUCLEOTIDE SEQUENCE</scope>
    <source>
        <strain evidence="11">PT3</strain>
    </source>
</reference>
<evidence type="ECO:0000256" key="9">
    <source>
        <dbReference type="ARBA" id="ARBA00023271"/>
    </source>
</evidence>
<dbReference type="KEGG" id="ptkz:JDV02_008647"/>
<dbReference type="InterPro" id="IPR009446">
    <property type="entry name" value="Mgm101"/>
</dbReference>
<keyword evidence="12" id="KW-1185">Reference proteome</keyword>
<feature type="compositionally biased region" description="Low complexity" evidence="10">
    <location>
        <begin position="40"/>
        <end position="54"/>
    </location>
</feature>